<keyword evidence="5" id="KW-1185">Reference proteome</keyword>
<dbReference type="Gene3D" id="3.40.50.2000">
    <property type="entry name" value="Glycogen Phosphorylase B"/>
    <property type="match status" value="1"/>
</dbReference>
<proteinExistence type="predicted"/>
<sequence length="324" mass="35087">MDWKAVIGIRPTASGAPLKTSGVRELEFTWHGRDSVRRIREIAEVSPEIASSDVVISLISQSDIAFSRSRARASAKWVAWVRGKPWPAAGEQSLLRRLPLRWLETRALRSADEVWATTPVLASEFAAARAAEIVPAGIGGVSRTSWGTEGAGPLVWAGRVDVDKRPGLFIDIVEKTRHPGRLFGEGPLTVDLQKRHADGLTWAGWADADELWNGASVFVGTSAREAFGRSAVEAAAAGLPIVIARDYGAAPLLVTSDEMRRACVVESDDPEVWANAVRRILDDQDLRRAVSDHVYANAKQLTIAASVKIAAERAMTLVDGVRSI</sequence>
<dbReference type="STRING" id="370764.SAMN04489810_0006"/>
<organism evidence="4 5">
    <name type="scientific">Microbacterium pygmaeum</name>
    <dbReference type="NCBI Taxonomy" id="370764"/>
    <lineage>
        <taxon>Bacteria</taxon>
        <taxon>Bacillati</taxon>
        <taxon>Actinomycetota</taxon>
        <taxon>Actinomycetes</taxon>
        <taxon>Micrococcales</taxon>
        <taxon>Microbacteriaceae</taxon>
        <taxon>Microbacterium</taxon>
    </lineage>
</organism>
<dbReference type="EMBL" id="LT629692">
    <property type="protein sequence ID" value="SDG33035.1"/>
    <property type="molecule type" value="Genomic_DNA"/>
</dbReference>
<evidence type="ECO:0000256" key="1">
    <source>
        <dbReference type="ARBA" id="ARBA00022676"/>
    </source>
</evidence>
<protein>
    <submittedName>
        <fullName evidence="4">Glycosyl transferases group 1</fullName>
    </submittedName>
</protein>
<reference evidence="4 5" key="1">
    <citation type="submission" date="2016-10" db="EMBL/GenBank/DDBJ databases">
        <authorList>
            <person name="de Groot N.N."/>
        </authorList>
    </citation>
    <scope>NUCLEOTIDE SEQUENCE [LARGE SCALE GENOMIC DNA]</scope>
    <source>
        <strain evidence="4 5">DSM 23142</strain>
    </source>
</reference>
<dbReference type="GO" id="GO:0016757">
    <property type="term" value="F:glycosyltransferase activity"/>
    <property type="evidence" value="ECO:0007669"/>
    <property type="project" value="UniProtKB-KW"/>
</dbReference>
<dbReference type="PANTHER" id="PTHR12526">
    <property type="entry name" value="GLYCOSYLTRANSFERASE"/>
    <property type="match status" value="1"/>
</dbReference>
<evidence type="ECO:0000313" key="3">
    <source>
        <dbReference type="EMBL" id="SDG33035.1"/>
    </source>
</evidence>
<gene>
    <name evidence="3" type="ORF">SAMN04489810_0006</name>
    <name evidence="4" type="ORF">SAMN04489810_3493</name>
</gene>
<dbReference type="CDD" id="cd03801">
    <property type="entry name" value="GT4_PimA-like"/>
    <property type="match status" value="1"/>
</dbReference>
<evidence type="ECO:0000256" key="2">
    <source>
        <dbReference type="ARBA" id="ARBA00022679"/>
    </source>
</evidence>
<keyword evidence="2 4" id="KW-0808">Transferase</keyword>
<dbReference type="Pfam" id="PF13692">
    <property type="entry name" value="Glyco_trans_1_4"/>
    <property type="match status" value="1"/>
</dbReference>
<dbReference type="EMBL" id="LT629692">
    <property type="protein sequence ID" value="SDH63119.1"/>
    <property type="molecule type" value="Genomic_DNA"/>
</dbReference>
<dbReference type="OrthoDB" id="4775108at2"/>
<dbReference type="RefSeq" id="WP_157681714.1">
    <property type="nucleotide sequence ID" value="NZ_LT629692.1"/>
</dbReference>
<evidence type="ECO:0000313" key="5">
    <source>
        <dbReference type="Proteomes" id="UP000199009"/>
    </source>
</evidence>
<dbReference type="AlphaFoldDB" id="A0A1G8E099"/>
<evidence type="ECO:0000313" key="4">
    <source>
        <dbReference type="EMBL" id="SDH63119.1"/>
    </source>
</evidence>
<dbReference type="PANTHER" id="PTHR12526:SF510">
    <property type="entry name" value="D-INOSITOL 3-PHOSPHATE GLYCOSYLTRANSFERASE"/>
    <property type="match status" value="1"/>
</dbReference>
<accession>A0A1G8E099</accession>
<dbReference type="SUPFAM" id="SSF53756">
    <property type="entry name" value="UDP-Glycosyltransferase/glycogen phosphorylase"/>
    <property type="match status" value="1"/>
</dbReference>
<dbReference type="Proteomes" id="UP000199009">
    <property type="component" value="Chromosome I"/>
</dbReference>
<keyword evidence="1" id="KW-0328">Glycosyltransferase</keyword>
<name>A0A1G8E099_9MICO</name>